<organism evidence="2 3">
    <name type="scientific">Knipowitschia caucasica</name>
    <name type="common">Caucasian dwarf goby</name>
    <name type="synonym">Pomatoschistus caucasicus</name>
    <dbReference type="NCBI Taxonomy" id="637954"/>
    <lineage>
        <taxon>Eukaryota</taxon>
        <taxon>Metazoa</taxon>
        <taxon>Chordata</taxon>
        <taxon>Craniata</taxon>
        <taxon>Vertebrata</taxon>
        <taxon>Euteleostomi</taxon>
        <taxon>Actinopterygii</taxon>
        <taxon>Neopterygii</taxon>
        <taxon>Teleostei</taxon>
        <taxon>Neoteleostei</taxon>
        <taxon>Acanthomorphata</taxon>
        <taxon>Gobiaria</taxon>
        <taxon>Gobiiformes</taxon>
        <taxon>Gobioidei</taxon>
        <taxon>Gobiidae</taxon>
        <taxon>Gobiinae</taxon>
        <taxon>Knipowitschia</taxon>
    </lineage>
</organism>
<dbReference type="Proteomes" id="UP001497482">
    <property type="component" value="Chromosome 7"/>
</dbReference>
<evidence type="ECO:0000313" key="3">
    <source>
        <dbReference type="Proteomes" id="UP001497482"/>
    </source>
</evidence>
<reference evidence="2 3" key="1">
    <citation type="submission" date="2024-04" db="EMBL/GenBank/DDBJ databases">
        <authorList>
            <person name="Waldvogel A.-M."/>
            <person name="Schoenle A."/>
        </authorList>
    </citation>
    <scope>NUCLEOTIDE SEQUENCE [LARGE SCALE GENOMIC DNA]</scope>
</reference>
<dbReference type="EMBL" id="OZ035829">
    <property type="protein sequence ID" value="CAL1610698.1"/>
    <property type="molecule type" value="Genomic_DNA"/>
</dbReference>
<evidence type="ECO:0000256" key="1">
    <source>
        <dbReference type="SAM" id="MobiDB-lite"/>
    </source>
</evidence>
<evidence type="ECO:0000313" key="2">
    <source>
        <dbReference type="EMBL" id="CAL1610698.1"/>
    </source>
</evidence>
<keyword evidence="3" id="KW-1185">Reference proteome</keyword>
<name>A0AAV2MBH2_KNICA</name>
<accession>A0AAV2MBH2</accession>
<proteinExistence type="predicted"/>
<feature type="region of interest" description="Disordered" evidence="1">
    <location>
        <begin position="50"/>
        <end position="71"/>
    </location>
</feature>
<dbReference type="AlphaFoldDB" id="A0AAV2MBH2"/>
<feature type="compositionally biased region" description="Basic and acidic residues" evidence="1">
    <location>
        <begin position="53"/>
        <end position="65"/>
    </location>
</feature>
<gene>
    <name evidence="2" type="ORF">KC01_LOCUS37261</name>
</gene>
<sequence>MDHFETEQVHTNSREEVLLLSAQSPAECLTVDAQHHVQRCGITSVFMEEDEKGEGTDEVSGRQEHSAPVCSHNDPSLHSYLHLWELEWAEDLDRREDSRLHPSVTPIHPQ</sequence>
<protein>
    <submittedName>
        <fullName evidence="2">Uncharacterized protein</fullName>
    </submittedName>
</protein>